<gene>
    <name evidence="3" type="ORF">AVDCRST_MAG85-3680</name>
</gene>
<dbReference type="SUPFAM" id="SSF55073">
    <property type="entry name" value="Nucleotide cyclase"/>
    <property type="match status" value="1"/>
</dbReference>
<dbReference type="EMBL" id="CADCVT010000412">
    <property type="protein sequence ID" value="CAA9531059.1"/>
    <property type="molecule type" value="Genomic_DNA"/>
</dbReference>
<sequence>MTRAPDTLPRPEARETSGMTSRIMLAYAEREGGRPLVDELLRRTDLAHREEELRDENAWFSFDTKIALFEGLAEVLDDSDATRRAGAIVLELNVADSLKVALRALGSPRLVYQNVVRASAKFSARHRMRMLEVGRDHATVEFSDVGGGPVHLLDCKYTAGLLTCVPALFGLAPARVSHPQCAVDGADACVYDVTWDRAAVTTRAVLGGTVLSAAAVTGSAIAAPALLPVATGLGVSLAAVAGVRSTVHTRRRLRQLETEAVEQANAADQLNASLRDLVSELRLEEVLDKIVSNAYAAVAGKEFALLVDEDSELRCRSTSGIPPESIATIEAWTATRRLDEPVLVEDTASVEPLASLTEHPYMPLGTLCATPLVYRGETVGVLVAGAAAARTFLPRDLSLVGAYATQAAIALSNARLYAAQRSLATRDPLTGLLNHREFHEAVARELQRCRRHGGTATIALFDLDGFKLVNDGAGHAEGDRVLRAIADALAGACRESDVAFRIGGDEFALLMPETTGEEAVNAAARARDAIAGVDARASASFGIASWPADGGSKDVVIAQADANLYAMKNGARRAVAPRSQTDGATQRERLAVASRLSARLAEVLDPSQIAARTVEELHQSLDFFVAYIQRLDGDTLRLMGSGGALSVGDDAREWDQPLSTGVTGRVARTGSLALVHDTRLDADYVSSADVLNVEARSMLSVPLRVGGRAWGVLSVEEADRAAFGSDDVLLLETVGAQVAAALRRSELFAELDSAFTTTLSVLCDALETKDHYTASHAHDVGELARTVGEAFGLPEQELRDLQYGALLHDIGKIAVRTEILNKPGPLDEAERAEMEQHTVVGAEMLQRIPYLASVQGLVRSSHERWDGKGYPDRLTGEDIPFGARIVAACDAFHAMTSDRPYRKALPRAEAIAELRRCSGSQFDPAVVEALVAALS</sequence>
<dbReference type="Pfam" id="PF13185">
    <property type="entry name" value="GAF_2"/>
    <property type="match status" value="2"/>
</dbReference>
<dbReference type="SUPFAM" id="SSF109604">
    <property type="entry name" value="HD-domain/PDEase-like"/>
    <property type="match status" value="1"/>
</dbReference>
<protein>
    <submittedName>
        <fullName evidence="3">Diguanylate cyclase/phosphodiesterase (GGDEF &amp; EAL domains) with PAS/PAC sensor(S)</fullName>
    </submittedName>
</protein>
<dbReference type="Gene3D" id="3.30.70.270">
    <property type="match status" value="1"/>
</dbReference>
<dbReference type="FunFam" id="3.30.70.270:FF:000001">
    <property type="entry name" value="Diguanylate cyclase domain protein"/>
    <property type="match status" value="1"/>
</dbReference>
<evidence type="ECO:0000259" key="1">
    <source>
        <dbReference type="PROSITE" id="PS50887"/>
    </source>
</evidence>
<dbReference type="InterPro" id="IPR000160">
    <property type="entry name" value="GGDEF_dom"/>
</dbReference>
<reference evidence="3" key="1">
    <citation type="submission" date="2020-02" db="EMBL/GenBank/DDBJ databases">
        <authorList>
            <person name="Meier V. D."/>
        </authorList>
    </citation>
    <scope>NUCLEOTIDE SEQUENCE</scope>
    <source>
        <strain evidence="3">AVDCRST_MAG85</strain>
    </source>
</reference>
<dbReference type="Pfam" id="PF13487">
    <property type="entry name" value="HD_5"/>
    <property type="match status" value="1"/>
</dbReference>
<evidence type="ECO:0000259" key="2">
    <source>
        <dbReference type="PROSITE" id="PS51832"/>
    </source>
</evidence>
<dbReference type="InterPro" id="IPR043128">
    <property type="entry name" value="Rev_trsase/Diguanyl_cyclase"/>
</dbReference>
<dbReference type="SMART" id="SM00471">
    <property type="entry name" value="HDc"/>
    <property type="match status" value="1"/>
</dbReference>
<accession>A0A6J4TU95</accession>
<dbReference type="PANTHER" id="PTHR43155">
    <property type="entry name" value="CYCLIC DI-GMP PHOSPHODIESTERASE PA4108-RELATED"/>
    <property type="match status" value="1"/>
</dbReference>
<dbReference type="Pfam" id="PF00990">
    <property type="entry name" value="GGDEF"/>
    <property type="match status" value="1"/>
</dbReference>
<dbReference type="AlphaFoldDB" id="A0A6J4TU95"/>
<feature type="domain" description="HD-GYP" evidence="2">
    <location>
        <begin position="751"/>
        <end position="935"/>
    </location>
</feature>
<dbReference type="CDD" id="cd01949">
    <property type="entry name" value="GGDEF"/>
    <property type="match status" value="1"/>
</dbReference>
<dbReference type="NCBIfam" id="TIGR00254">
    <property type="entry name" value="GGDEF"/>
    <property type="match status" value="1"/>
</dbReference>
<dbReference type="PROSITE" id="PS51832">
    <property type="entry name" value="HD_GYP"/>
    <property type="match status" value="1"/>
</dbReference>
<dbReference type="PANTHER" id="PTHR43155:SF2">
    <property type="entry name" value="CYCLIC DI-GMP PHOSPHODIESTERASE PA4108"/>
    <property type="match status" value="1"/>
</dbReference>
<name>A0A6J4TU95_9ACTN</name>
<evidence type="ECO:0000313" key="3">
    <source>
        <dbReference type="EMBL" id="CAA9531059.1"/>
    </source>
</evidence>
<dbReference type="Gene3D" id="3.30.450.40">
    <property type="match status" value="2"/>
</dbReference>
<dbReference type="SMART" id="SM00065">
    <property type="entry name" value="GAF"/>
    <property type="match status" value="2"/>
</dbReference>
<dbReference type="SMART" id="SM00267">
    <property type="entry name" value="GGDEF"/>
    <property type="match status" value="1"/>
</dbReference>
<dbReference type="Gene3D" id="1.10.3210.10">
    <property type="entry name" value="Hypothetical protein af1432"/>
    <property type="match status" value="1"/>
</dbReference>
<feature type="domain" description="GGDEF" evidence="1">
    <location>
        <begin position="454"/>
        <end position="580"/>
    </location>
</feature>
<dbReference type="InterPro" id="IPR003607">
    <property type="entry name" value="HD/PDEase_dom"/>
</dbReference>
<dbReference type="SUPFAM" id="SSF55781">
    <property type="entry name" value="GAF domain-like"/>
    <property type="match status" value="2"/>
</dbReference>
<dbReference type="NCBIfam" id="TIGR00277">
    <property type="entry name" value="HDIG"/>
    <property type="match status" value="1"/>
</dbReference>
<dbReference type="InterPro" id="IPR029787">
    <property type="entry name" value="Nucleotide_cyclase"/>
</dbReference>
<dbReference type="InterPro" id="IPR006675">
    <property type="entry name" value="HDIG_dom"/>
</dbReference>
<dbReference type="InterPro" id="IPR029016">
    <property type="entry name" value="GAF-like_dom_sf"/>
</dbReference>
<dbReference type="InterPro" id="IPR037522">
    <property type="entry name" value="HD_GYP_dom"/>
</dbReference>
<organism evidence="3">
    <name type="scientific">uncultured Solirubrobacteraceae bacterium</name>
    <dbReference type="NCBI Taxonomy" id="1162706"/>
    <lineage>
        <taxon>Bacteria</taxon>
        <taxon>Bacillati</taxon>
        <taxon>Actinomycetota</taxon>
        <taxon>Thermoleophilia</taxon>
        <taxon>Solirubrobacterales</taxon>
        <taxon>Solirubrobacteraceae</taxon>
        <taxon>environmental samples</taxon>
    </lineage>
</organism>
<dbReference type="PROSITE" id="PS50887">
    <property type="entry name" value="GGDEF"/>
    <property type="match status" value="1"/>
</dbReference>
<proteinExistence type="predicted"/>
<dbReference type="InterPro" id="IPR003018">
    <property type="entry name" value="GAF"/>
</dbReference>
<dbReference type="CDD" id="cd00077">
    <property type="entry name" value="HDc"/>
    <property type="match status" value="1"/>
</dbReference>